<reference evidence="1 2" key="1">
    <citation type="submission" date="2021-06" db="EMBL/GenBank/DDBJ databases">
        <title>Caerostris extrusa draft genome.</title>
        <authorList>
            <person name="Kono N."/>
            <person name="Arakawa K."/>
        </authorList>
    </citation>
    <scope>NUCLEOTIDE SEQUENCE [LARGE SCALE GENOMIC DNA]</scope>
</reference>
<keyword evidence="2" id="KW-1185">Reference proteome</keyword>
<comment type="caution">
    <text evidence="1">The sequence shown here is derived from an EMBL/GenBank/DDBJ whole genome shotgun (WGS) entry which is preliminary data.</text>
</comment>
<proteinExistence type="predicted"/>
<evidence type="ECO:0000313" key="1">
    <source>
        <dbReference type="EMBL" id="GIY42230.1"/>
    </source>
</evidence>
<gene>
    <name evidence="1" type="ORF">CEXT_249761</name>
</gene>
<dbReference type="Proteomes" id="UP001054945">
    <property type="component" value="Unassembled WGS sequence"/>
</dbReference>
<name>A0AAV4TBS0_CAEEX</name>
<protein>
    <submittedName>
        <fullName evidence="1">Uncharacterized protein</fullName>
    </submittedName>
</protein>
<evidence type="ECO:0000313" key="2">
    <source>
        <dbReference type="Proteomes" id="UP001054945"/>
    </source>
</evidence>
<dbReference type="AlphaFoldDB" id="A0AAV4TBS0"/>
<accession>A0AAV4TBS0</accession>
<organism evidence="1 2">
    <name type="scientific">Caerostris extrusa</name>
    <name type="common">Bark spider</name>
    <name type="synonym">Caerostris bankana</name>
    <dbReference type="NCBI Taxonomy" id="172846"/>
    <lineage>
        <taxon>Eukaryota</taxon>
        <taxon>Metazoa</taxon>
        <taxon>Ecdysozoa</taxon>
        <taxon>Arthropoda</taxon>
        <taxon>Chelicerata</taxon>
        <taxon>Arachnida</taxon>
        <taxon>Araneae</taxon>
        <taxon>Araneomorphae</taxon>
        <taxon>Entelegynae</taxon>
        <taxon>Araneoidea</taxon>
        <taxon>Araneidae</taxon>
        <taxon>Caerostris</taxon>
    </lineage>
</organism>
<sequence length="119" mass="13844">MVYLIPETFSSAYLYIPLRISLRACQHLQRCMCQAPKISLHSNKGEAPQNTVCSFHPFSSVPWNIHPRNFILNGCCRLPDQFREKRKFCIERENGVFYPFGRKGEYVETSPLTPTFLKT</sequence>
<dbReference type="EMBL" id="BPLR01010820">
    <property type="protein sequence ID" value="GIY42230.1"/>
    <property type="molecule type" value="Genomic_DNA"/>
</dbReference>